<comment type="caution">
    <text evidence="2">The sequence shown here is derived from an EMBL/GenBank/DDBJ whole genome shotgun (WGS) entry which is preliminary data.</text>
</comment>
<proteinExistence type="predicted"/>
<reference evidence="2" key="2">
    <citation type="submission" date="2020-09" db="EMBL/GenBank/DDBJ databases">
        <authorList>
            <person name="Sun Q."/>
            <person name="Zhou Y."/>
        </authorList>
    </citation>
    <scope>NUCLEOTIDE SEQUENCE</scope>
    <source>
        <strain evidence="2">CGMCC 4.7679</strain>
    </source>
</reference>
<organism evidence="2 3">
    <name type="scientific">Amycolatopsis bartoniae</name>
    <dbReference type="NCBI Taxonomy" id="941986"/>
    <lineage>
        <taxon>Bacteria</taxon>
        <taxon>Bacillati</taxon>
        <taxon>Actinomycetota</taxon>
        <taxon>Actinomycetes</taxon>
        <taxon>Pseudonocardiales</taxon>
        <taxon>Pseudonocardiaceae</taxon>
        <taxon>Amycolatopsis</taxon>
    </lineage>
</organism>
<dbReference type="EMBL" id="BNAV01000001">
    <property type="protein sequence ID" value="GHF37025.1"/>
    <property type="molecule type" value="Genomic_DNA"/>
</dbReference>
<dbReference type="SUPFAM" id="SSF54593">
    <property type="entry name" value="Glyoxalase/Bleomycin resistance protein/Dihydroxybiphenyl dioxygenase"/>
    <property type="match status" value="1"/>
</dbReference>
<reference evidence="2" key="1">
    <citation type="journal article" date="2014" name="Int. J. Syst. Evol. Microbiol.">
        <title>Complete genome sequence of Corynebacterium casei LMG S-19264T (=DSM 44701T), isolated from a smear-ripened cheese.</title>
        <authorList>
            <consortium name="US DOE Joint Genome Institute (JGI-PGF)"/>
            <person name="Walter F."/>
            <person name="Albersmeier A."/>
            <person name="Kalinowski J."/>
            <person name="Ruckert C."/>
        </authorList>
    </citation>
    <scope>NUCLEOTIDE SEQUENCE</scope>
    <source>
        <strain evidence="2">CGMCC 4.7679</strain>
    </source>
</reference>
<evidence type="ECO:0000256" key="1">
    <source>
        <dbReference type="SAM" id="MobiDB-lite"/>
    </source>
</evidence>
<accession>A0A8H9M8W1</accession>
<dbReference type="AlphaFoldDB" id="A0A8H9M8W1"/>
<dbReference type="RefSeq" id="WP_183177052.1">
    <property type="nucleotide sequence ID" value="NZ_BNAV01000001.1"/>
</dbReference>
<sequence>MALRKIGHFNIDIANIDESKKFYCDILGLVDGKRSPPPFPGAWLYGEDGSPMVHLSDVLPTDQRHSAPTGLLNPASETRQSDRDALAAKLDVVG</sequence>
<gene>
    <name evidence="2" type="ORF">GCM10017566_07720</name>
</gene>
<feature type="region of interest" description="Disordered" evidence="1">
    <location>
        <begin position="62"/>
        <end position="83"/>
    </location>
</feature>
<dbReference type="Proteomes" id="UP000658656">
    <property type="component" value="Unassembled WGS sequence"/>
</dbReference>
<evidence type="ECO:0000313" key="2">
    <source>
        <dbReference type="EMBL" id="GHF37025.1"/>
    </source>
</evidence>
<keyword evidence="3" id="KW-1185">Reference proteome</keyword>
<name>A0A8H9M8W1_9PSEU</name>
<evidence type="ECO:0008006" key="4">
    <source>
        <dbReference type="Google" id="ProtNLM"/>
    </source>
</evidence>
<protein>
    <recommendedName>
        <fullName evidence="4">Glyoxalase</fullName>
    </recommendedName>
</protein>
<evidence type="ECO:0000313" key="3">
    <source>
        <dbReference type="Proteomes" id="UP000658656"/>
    </source>
</evidence>
<dbReference type="InterPro" id="IPR029068">
    <property type="entry name" value="Glyas_Bleomycin-R_OHBP_Dase"/>
</dbReference>
<dbReference type="Gene3D" id="3.10.180.10">
    <property type="entry name" value="2,3-Dihydroxybiphenyl 1,2-Dioxygenase, domain 1"/>
    <property type="match status" value="1"/>
</dbReference>